<evidence type="ECO:0000313" key="1">
    <source>
        <dbReference type="EMBL" id="KAK9808277.1"/>
    </source>
</evidence>
<comment type="caution">
    <text evidence="1">The sequence shown here is derived from an EMBL/GenBank/DDBJ whole genome shotgun (WGS) entry which is preliminary data.</text>
</comment>
<dbReference type="EMBL" id="JALJOQ010000025">
    <property type="protein sequence ID" value="KAK9808277.1"/>
    <property type="molecule type" value="Genomic_DNA"/>
</dbReference>
<evidence type="ECO:0000313" key="2">
    <source>
        <dbReference type="Proteomes" id="UP001465755"/>
    </source>
</evidence>
<keyword evidence="2" id="KW-1185">Reference proteome</keyword>
<organism evidence="1 2">
    <name type="scientific">Symbiochloris irregularis</name>
    <dbReference type="NCBI Taxonomy" id="706552"/>
    <lineage>
        <taxon>Eukaryota</taxon>
        <taxon>Viridiplantae</taxon>
        <taxon>Chlorophyta</taxon>
        <taxon>core chlorophytes</taxon>
        <taxon>Trebouxiophyceae</taxon>
        <taxon>Trebouxiales</taxon>
        <taxon>Trebouxiaceae</taxon>
        <taxon>Symbiochloris</taxon>
    </lineage>
</organism>
<gene>
    <name evidence="1" type="ORF">WJX73_006689</name>
</gene>
<dbReference type="AlphaFoldDB" id="A0AAW1PHF8"/>
<accession>A0AAW1PHF8</accession>
<reference evidence="1 2" key="1">
    <citation type="journal article" date="2024" name="Nat. Commun.">
        <title>Phylogenomics reveals the evolutionary origins of lichenization in chlorophyte algae.</title>
        <authorList>
            <person name="Puginier C."/>
            <person name="Libourel C."/>
            <person name="Otte J."/>
            <person name="Skaloud P."/>
            <person name="Haon M."/>
            <person name="Grisel S."/>
            <person name="Petersen M."/>
            <person name="Berrin J.G."/>
            <person name="Delaux P.M."/>
            <person name="Dal Grande F."/>
            <person name="Keller J."/>
        </authorList>
    </citation>
    <scope>NUCLEOTIDE SEQUENCE [LARGE SCALE GENOMIC DNA]</scope>
    <source>
        <strain evidence="1 2">SAG 2036</strain>
    </source>
</reference>
<name>A0AAW1PHF8_9CHLO</name>
<protein>
    <submittedName>
        <fullName evidence="1">Uncharacterized protein</fullName>
    </submittedName>
</protein>
<proteinExistence type="predicted"/>
<sequence>MLPQGSAHAASKLLTPRAPVWATALSPGQKRGSSQALQDAARERHLQMCAQLLLWQRLSVVRSLDKCPQLLHMTPQELSLRLASIKACLPECDVSDLVKSRPASFLHAEQSAMEAQISSNYAQLVEQLPRGFDIFSLIQEQPAILFHNPAALQGALKFAEGAAPLDSLDSWDAVDVVSTLLNTFLPKEEDREAGPWQRLQELVPQALLIGLLCVACCALYGASS</sequence>
<dbReference type="Proteomes" id="UP001465755">
    <property type="component" value="Unassembled WGS sequence"/>
</dbReference>